<evidence type="ECO:0000256" key="3">
    <source>
        <dbReference type="ARBA" id="ARBA00012438"/>
    </source>
</evidence>
<dbReference type="InterPro" id="IPR004358">
    <property type="entry name" value="Sig_transdc_His_kin-like_C"/>
</dbReference>
<comment type="subcellular location">
    <subcellularLocation>
        <location evidence="2">Cell membrane</location>
    </subcellularLocation>
</comment>
<dbReference type="CDD" id="cd00075">
    <property type="entry name" value="HATPase"/>
    <property type="match status" value="1"/>
</dbReference>
<comment type="caution">
    <text evidence="16">The sequence shown here is derived from an EMBL/GenBank/DDBJ whole genome shotgun (WGS) entry which is preliminary data.</text>
</comment>
<keyword evidence="8 13" id="KW-1133">Transmembrane helix</keyword>
<dbReference type="EC" id="2.7.13.3" evidence="3"/>
<feature type="compositionally biased region" description="Polar residues" evidence="12">
    <location>
        <begin position="1"/>
        <end position="14"/>
    </location>
</feature>
<dbReference type="Gene3D" id="6.10.340.10">
    <property type="match status" value="1"/>
</dbReference>
<dbReference type="InterPro" id="IPR005467">
    <property type="entry name" value="His_kinase_dom"/>
</dbReference>
<gene>
    <name evidence="16" type="ORF">JOF44_000298</name>
</gene>
<dbReference type="InterPro" id="IPR003661">
    <property type="entry name" value="HisK_dim/P_dom"/>
</dbReference>
<feature type="coiled-coil region" evidence="11">
    <location>
        <begin position="174"/>
        <end position="201"/>
    </location>
</feature>
<dbReference type="PROSITE" id="PS50109">
    <property type="entry name" value="HIS_KIN"/>
    <property type="match status" value="1"/>
</dbReference>
<dbReference type="EMBL" id="JAGIOC010000001">
    <property type="protein sequence ID" value="MBP2407395.1"/>
    <property type="molecule type" value="Genomic_DNA"/>
</dbReference>
<evidence type="ECO:0000256" key="10">
    <source>
        <dbReference type="ARBA" id="ARBA00023136"/>
    </source>
</evidence>
<keyword evidence="10 13" id="KW-0472">Membrane</keyword>
<evidence type="ECO:0000256" key="8">
    <source>
        <dbReference type="ARBA" id="ARBA00022989"/>
    </source>
</evidence>
<dbReference type="PROSITE" id="PS50885">
    <property type="entry name" value="HAMP"/>
    <property type="match status" value="1"/>
</dbReference>
<dbReference type="InterPro" id="IPR036097">
    <property type="entry name" value="HisK_dim/P_sf"/>
</dbReference>
<dbReference type="Gene3D" id="3.30.565.10">
    <property type="entry name" value="Histidine kinase-like ATPase, C-terminal domain"/>
    <property type="match status" value="1"/>
</dbReference>
<feature type="transmembrane region" description="Helical" evidence="13">
    <location>
        <begin position="67"/>
        <end position="89"/>
    </location>
</feature>
<dbReference type="Pfam" id="PF02518">
    <property type="entry name" value="HATPase_c"/>
    <property type="match status" value="1"/>
</dbReference>
<dbReference type="InterPro" id="IPR003660">
    <property type="entry name" value="HAMP_dom"/>
</dbReference>
<feature type="transmembrane region" description="Helical" evidence="13">
    <location>
        <begin position="115"/>
        <end position="139"/>
    </location>
</feature>
<evidence type="ECO:0000313" key="16">
    <source>
        <dbReference type="EMBL" id="MBP2407395.1"/>
    </source>
</evidence>
<dbReference type="GO" id="GO:0016301">
    <property type="term" value="F:kinase activity"/>
    <property type="evidence" value="ECO:0007669"/>
    <property type="project" value="UniProtKB-KW"/>
</dbReference>
<feature type="region of interest" description="Disordered" evidence="12">
    <location>
        <begin position="1"/>
        <end position="20"/>
    </location>
</feature>
<keyword evidence="7 16" id="KW-0418">Kinase</keyword>
<evidence type="ECO:0000256" key="4">
    <source>
        <dbReference type="ARBA" id="ARBA00022553"/>
    </source>
</evidence>
<evidence type="ECO:0000259" key="15">
    <source>
        <dbReference type="PROSITE" id="PS50885"/>
    </source>
</evidence>
<evidence type="ECO:0000259" key="14">
    <source>
        <dbReference type="PROSITE" id="PS50109"/>
    </source>
</evidence>
<dbReference type="InterPro" id="IPR003594">
    <property type="entry name" value="HATPase_dom"/>
</dbReference>
<name>A0ABS4YF28_9MICO</name>
<feature type="domain" description="HAMP" evidence="15">
    <location>
        <begin position="140"/>
        <end position="193"/>
    </location>
</feature>
<dbReference type="SUPFAM" id="SSF55874">
    <property type="entry name" value="ATPase domain of HSP90 chaperone/DNA topoisomerase II/histidine kinase"/>
    <property type="match status" value="1"/>
</dbReference>
<keyword evidence="9" id="KW-0902">Two-component regulatory system</keyword>
<evidence type="ECO:0000256" key="9">
    <source>
        <dbReference type="ARBA" id="ARBA00023012"/>
    </source>
</evidence>
<evidence type="ECO:0000256" key="2">
    <source>
        <dbReference type="ARBA" id="ARBA00004236"/>
    </source>
</evidence>
<dbReference type="SUPFAM" id="SSF47384">
    <property type="entry name" value="Homodimeric domain of signal transducing histidine kinase"/>
    <property type="match status" value="1"/>
</dbReference>
<evidence type="ECO:0000313" key="17">
    <source>
        <dbReference type="Proteomes" id="UP000698222"/>
    </source>
</evidence>
<evidence type="ECO:0000256" key="11">
    <source>
        <dbReference type="SAM" id="Coils"/>
    </source>
</evidence>
<evidence type="ECO:0000256" key="5">
    <source>
        <dbReference type="ARBA" id="ARBA00022679"/>
    </source>
</evidence>
<keyword evidence="11" id="KW-0175">Coiled coil</keyword>
<accession>A0ABS4YF28</accession>
<dbReference type="CDD" id="cd00082">
    <property type="entry name" value="HisKA"/>
    <property type="match status" value="1"/>
</dbReference>
<comment type="catalytic activity">
    <reaction evidence="1">
        <text>ATP + protein L-histidine = ADP + protein N-phospho-L-histidine.</text>
        <dbReference type="EC" id="2.7.13.3"/>
    </reaction>
</comment>
<sequence length="420" mass="44827">MTISSTCTSPTSDESSTRRLKLHGSSPRCAVSDTGWERDELVTAPGTSVRTVRGGTSLASRLMIGQLIVLLAGALTITALTVIIGPAVFHYHLLQTDLPVGSAELVHIERAYRDALALALGVGLVVSLLAAGLVTWNLARRLRQTLHGLTSAVDKLARGHYSTRVPSVGAGTELDSLAATLNDMAARLDAVEESRRQLLSDLAHELRTPIAALSAHHEAMADGVIEPEMAMPILASQTMRLSRLADDISEVSRAEEGQLPVELRPLAVDHLLESILREWEERFETAGVALRREMALRHSATIHADPDRLAQVLGNLLSNALRHTSPRGTVTVSSATHGSTVEIAVTDDGEGFTNEDSSRLFERFFRADSSRTRENSGSGIGLTISRALIDAHGGTMAAASEGPGQGATFTIRLPRATAGR</sequence>
<evidence type="ECO:0000256" key="12">
    <source>
        <dbReference type="SAM" id="MobiDB-lite"/>
    </source>
</evidence>
<organism evidence="16 17">
    <name type="scientific">Brachybacterium fresconis</name>
    <dbReference type="NCBI Taxonomy" id="173363"/>
    <lineage>
        <taxon>Bacteria</taxon>
        <taxon>Bacillati</taxon>
        <taxon>Actinomycetota</taxon>
        <taxon>Actinomycetes</taxon>
        <taxon>Micrococcales</taxon>
        <taxon>Dermabacteraceae</taxon>
        <taxon>Brachybacterium</taxon>
    </lineage>
</organism>
<keyword evidence="17" id="KW-1185">Reference proteome</keyword>
<proteinExistence type="predicted"/>
<feature type="domain" description="Histidine kinase" evidence="14">
    <location>
        <begin position="201"/>
        <end position="417"/>
    </location>
</feature>
<evidence type="ECO:0000256" key="7">
    <source>
        <dbReference type="ARBA" id="ARBA00022777"/>
    </source>
</evidence>
<evidence type="ECO:0000256" key="6">
    <source>
        <dbReference type="ARBA" id="ARBA00022692"/>
    </source>
</evidence>
<keyword evidence="5" id="KW-0808">Transferase</keyword>
<dbReference type="PANTHER" id="PTHR45436:SF5">
    <property type="entry name" value="SENSOR HISTIDINE KINASE TRCS"/>
    <property type="match status" value="1"/>
</dbReference>
<keyword evidence="6 13" id="KW-0812">Transmembrane</keyword>
<dbReference type="Pfam" id="PF00672">
    <property type="entry name" value="HAMP"/>
    <property type="match status" value="1"/>
</dbReference>
<protein>
    <recommendedName>
        <fullName evidence="3">histidine kinase</fullName>
        <ecNumber evidence="3">2.7.13.3</ecNumber>
    </recommendedName>
</protein>
<keyword evidence="4" id="KW-0597">Phosphoprotein</keyword>
<dbReference type="SUPFAM" id="SSF158472">
    <property type="entry name" value="HAMP domain-like"/>
    <property type="match status" value="1"/>
</dbReference>
<dbReference type="SMART" id="SM00388">
    <property type="entry name" value="HisKA"/>
    <property type="match status" value="1"/>
</dbReference>
<evidence type="ECO:0000256" key="1">
    <source>
        <dbReference type="ARBA" id="ARBA00000085"/>
    </source>
</evidence>
<dbReference type="SMART" id="SM00387">
    <property type="entry name" value="HATPase_c"/>
    <property type="match status" value="1"/>
</dbReference>
<dbReference type="CDD" id="cd06225">
    <property type="entry name" value="HAMP"/>
    <property type="match status" value="1"/>
</dbReference>
<dbReference type="Pfam" id="PF00512">
    <property type="entry name" value="HisKA"/>
    <property type="match status" value="1"/>
</dbReference>
<dbReference type="Proteomes" id="UP000698222">
    <property type="component" value="Unassembled WGS sequence"/>
</dbReference>
<dbReference type="SMART" id="SM00304">
    <property type="entry name" value="HAMP"/>
    <property type="match status" value="1"/>
</dbReference>
<reference evidence="16 17" key="1">
    <citation type="submission" date="2021-03" db="EMBL/GenBank/DDBJ databases">
        <title>Sequencing the genomes of 1000 actinobacteria strains.</title>
        <authorList>
            <person name="Klenk H.-P."/>
        </authorList>
    </citation>
    <scope>NUCLEOTIDE SEQUENCE [LARGE SCALE GENOMIC DNA]</scope>
    <source>
        <strain evidence="16 17">DSM 14564</strain>
    </source>
</reference>
<dbReference type="PANTHER" id="PTHR45436">
    <property type="entry name" value="SENSOR HISTIDINE KINASE YKOH"/>
    <property type="match status" value="1"/>
</dbReference>
<dbReference type="InterPro" id="IPR036890">
    <property type="entry name" value="HATPase_C_sf"/>
</dbReference>
<dbReference type="PRINTS" id="PR00344">
    <property type="entry name" value="BCTRLSENSOR"/>
</dbReference>
<evidence type="ECO:0000256" key="13">
    <source>
        <dbReference type="SAM" id="Phobius"/>
    </source>
</evidence>
<dbReference type="InterPro" id="IPR050428">
    <property type="entry name" value="TCS_sensor_his_kinase"/>
</dbReference>
<dbReference type="Gene3D" id="1.10.287.130">
    <property type="match status" value="1"/>
</dbReference>